<protein>
    <submittedName>
        <fullName evidence="1">Uncharacterized protein</fullName>
    </submittedName>
</protein>
<gene>
    <name evidence="1" type="ORF">ILEXP_LOCUS31048</name>
</gene>
<dbReference type="Proteomes" id="UP001642360">
    <property type="component" value="Unassembled WGS sequence"/>
</dbReference>
<dbReference type="AlphaFoldDB" id="A0ABC8SZ35"/>
<organism evidence="1 2">
    <name type="scientific">Ilex paraguariensis</name>
    <name type="common">yerba mate</name>
    <dbReference type="NCBI Taxonomy" id="185542"/>
    <lineage>
        <taxon>Eukaryota</taxon>
        <taxon>Viridiplantae</taxon>
        <taxon>Streptophyta</taxon>
        <taxon>Embryophyta</taxon>
        <taxon>Tracheophyta</taxon>
        <taxon>Spermatophyta</taxon>
        <taxon>Magnoliopsida</taxon>
        <taxon>eudicotyledons</taxon>
        <taxon>Gunneridae</taxon>
        <taxon>Pentapetalae</taxon>
        <taxon>asterids</taxon>
        <taxon>campanulids</taxon>
        <taxon>Aquifoliales</taxon>
        <taxon>Aquifoliaceae</taxon>
        <taxon>Ilex</taxon>
    </lineage>
</organism>
<comment type="caution">
    <text evidence="1">The sequence shown here is derived from an EMBL/GenBank/DDBJ whole genome shotgun (WGS) entry which is preliminary data.</text>
</comment>
<accession>A0ABC8SZ35</accession>
<evidence type="ECO:0000313" key="2">
    <source>
        <dbReference type="Proteomes" id="UP001642360"/>
    </source>
</evidence>
<dbReference type="EMBL" id="CAUOFW020003813">
    <property type="protein sequence ID" value="CAK9162203.1"/>
    <property type="molecule type" value="Genomic_DNA"/>
</dbReference>
<reference evidence="1 2" key="1">
    <citation type="submission" date="2024-02" db="EMBL/GenBank/DDBJ databases">
        <authorList>
            <person name="Vignale AGUSTIN F."/>
            <person name="Sosa J E."/>
            <person name="Modenutti C."/>
        </authorList>
    </citation>
    <scope>NUCLEOTIDE SEQUENCE [LARGE SCALE GENOMIC DNA]</scope>
</reference>
<keyword evidence="2" id="KW-1185">Reference proteome</keyword>
<sequence>MLPLLSTLVKGPFCHFQCDRNVFRPIAVLCLRVSHRGCHAWGSCTWGHHTLVVVPEGIANGVSCLGASHMRCLARGYLTLVIIPRGVAHGVSQSRASHLDCSAQKRLTLIVMLSALHMGCRTRGCSTLVVFLTGVVPRASHFGCCSKGVTPGGVAHGVSLPRHHTFFHLGKKIHFSTSNVIGMSFALLRCCTLQRHIVVVVPGGATHRMSCLGESYLGCLAWGVAVGDVAHLLVSHLGCRACGHLALIVMLGGTTHGVSRLGVLHLGCLA</sequence>
<name>A0ABC8SZ35_9AQUA</name>
<proteinExistence type="predicted"/>
<evidence type="ECO:0000313" key="1">
    <source>
        <dbReference type="EMBL" id="CAK9162203.1"/>
    </source>
</evidence>